<dbReference type="GO" id="GO:0003984">
    <property type="term" value="F:acetolactate synthase activity"/>
    <property type="evidence" value="ECO:0007669"/>
    <property type="project" value="UniProtKB-EC"/>
</dbReference>
<organism evidence="10 11">
    <name type="scientific">Desulfopila aestuarii DSM 18488</name>
    <dbReference type="NCBI Taxonomy" id="1121416"/>
    <lineage>
        <taxon>Bacteria</taxon>
        <taxon>Pseudomonadati</taxon>
        <taxon>Thermodesulfobacteriota</taxon>
        <taxon>Desulfobulbia</taxon>
        <taxon>Desulfobulbales</taxon>
        <taxon>Desulfocapsaceae</taxon>
        <taxon>Desulfopila</taxon>
    </lineage>
</organism>
<keyword evidence="7" id="KW-0100">Branched-chain amino acid biosynthesis</keyword>
<sequence>MQNRSLKPTMVLQLEVNNHPGVMSHICSLFARRAYNLEAIACVPIGCGETSCIWLQVDEADRLEQVVKQIEKLPDVRDVRRQPGEHPVFAGLHDFV</sequence>
<dbReference type="AlphaFoldDB" id="A0A1M7XVI4"/>
<dbReference type="GO" id="GO:1990610">
    <property type="term" value="F:acetolactate synthase regulator activity"/>
    <property type="evidence" value="ECO:0007669"/>
    <property type="project" value="InterPro"/>
</dbReference>
<dbReference type="InterPro" id="IPR054480">
    <property type="entry name" value="AHAS_small-like_ACT"/>
</dbReference>
<dbReference type="NCBIfam" id="NF006036">
    <property type="entry name" value="PRK08178.1"/>
    <property type="match status" value="1"/>
</dbReference>
<dbReference type="PANTHER" id="PTHR30239">
    <property type="entry name" value="ACETOLACTATE SYNTHASE SMALL SUBUNIT"/>
    <property type="match status" value="1"/>
</dbReference>
<accession>A0A1M7XVI4</accession>
<reference evidence="10 11" key="1">
    <citation type="submission" date="2016-12" db="EMBL/GenBank/DDBJ databases">
        <authorList>
            <person name="Song W.-J."/>
            <person name="Kurnit D.M."/>
        </authorList>
    </citation>
    <scope>NUCLEOTIDE SEQUENCE [LARGE SCALE GENOMIC DNA]</scope>
    <source>
        <strain evidence="10 11">DSM 18488</strain>
    </source>
</reference>
<comment type="catalytic activity">
    <reaction evidence="8">
        <text>2 pyruvate + H(+) = (2S)-2-acetolactate + CO2</text>
        <dbReference type="Rhea" id="RHEA:25249"/>
        <dbReference type="ChEBI" id="CHEBI:15361"/>
        <dbReference type="ChEBI" id="CHEBI:15378"/>
        <dbReference type="ChEBI" id="CHEBI:16526"/>
        <dbReference type="ChEBI" id="CHEBI:58476"/>
        <dbReference type="EC" id="2.2.1.6"/>
    </reaction>
</comment>
<evidence type="ECO:0000256" key="3">
    <source>
        <dbReference type="ARBA" id="ARBA00006341"/>
    </source>
</evidence>
<dbReference type="PANTHER" id="PTHR30239:SF4">
    <property type="entry name" value="ACETOLACTATE SYNTHASE ISOZYME 1 SMALL SUBUNIT"/>
    <property type="match status" value="1"/>
</dbReference>
<dbReference type="EMBL" id="FRFE01000001">
    <property type="protein sequence ID" value="SHO42615.1"/>
    <property type="molecule type" value="Genomic_DNA"/>
</dbReference>
<evidence type="ECO:0000256" key="7">
    <source>
        <dbReference type="ARBA" id="ARBA00023304"/>
    </source>
</evidence>
<keyword evidence="6" id="KW-0028">Amino-acid biosynthesis</keyword>
<dbReference type="EC" id="2.2.1.6" evidence="5"/>
<dbReference type="GO" id="GO:0005829">
    <property type="term" value="C:cytosol"/>
    <property type="evidence" value="ECO:0007669"/>
    <property type="project" value="TreeGrafter"/>
</dbReference>
<dbReference type="PROSITE" id="PS51671">
    <property type="entry name" value="ACT"/>
    <property type="match status" value="1"/>
</dbReference>
<dbReference type="STRING" id="1121416.SAMN02745220_00052"/>
<dbReference type="InterPro" id="IPR004789">
    <property type="entry name" value="Acetalactate_synth_ssu"/>
</dbReference>
<dbReference type="RefSeq" id="WP_073611442.1">
    <property type="nucleotide sequence ID" value="NZ_FRFE01000001.1"/>
</dbReference>
<evidence type="ECO:0000256" key="6">
    <source>
        <dbReference type="ARBA" id="ARBA00022605"/>
    </source>
</evidence>
<gene>
    <name evidence="10" type="ORF">SAMN02745220_00052</name>
</gene>
<dbReference type="InterPro" id="IPR002912">
    <property type="entry name" value="ACT_dom"/>
</dbReference>
<dbReference type="UniPathway" id="UPA00049">
    <property type="reaction ID" value="UER00059"/>
</dbReference>
<evidence type="ECO:0000256" key="5">
    <source>
        <dbReference type="ARBA" id="ARBA00013145"/>
    </source>
</evidence>
<dbReference type="InterPro" id="IPR039557">
    <property type="entry name" value="AHAS_ACT"/>
</dbReference>
<evidence type="ECO:0000256" key="1">
    <source>
        <dbReference type="ARBA" id="ARBA00004974"/>
    </source>
</evidence>
<dbReference type="Proteomes" id="UP000184603">
    <property type="component" value="Unassembled WGS sequence"/>
</dbReference>
<proteinExistence type="inferred from homology"/>
<dbReference type="Gene3D" id="3.30.70.260">
    <property type="match status" value="1"/>
</dbReference>
<dbReference type="SUPFAM" id="SSF55021">
    <property type="entry name" value="ACT-like"/>
    <property type="match status" value="1"/>
</dbReference>
<keyword evidence="11" id="KW-1185">Reference proteome</keyword>
<evidence type="ECO:0000313" key="11">
    <source>
        <dbReference type="Proteomes" id="UP000184603"/>
    </source>
</evidence>
<dbReference type="Pfam" id="PF22629">
    <property type="entry name" value="ACT_AHAS_ss"/>
    <property type="match status" value="1"/>
</dbReference>
<protein>
    <recommendedName>
        <fullName evidence="5">acetolactate synthase</fullName>
        <ecNumber evidence="5">2.2.1.6</ecNumber>
    </recommendedName>
</protein>
<comment type="pathway">
    <text evidence="2">Amino-acid biosynthesis; L-valine biosynthesis; L-valine from pyruvate: step 1/4.</text>
</comment>
<dbReference type="GO" id="GO:0009097">
    <property type="term" value="P:isoleucine biosynthetic process"/>
    <property type="evidence" value="ECO:0007669"/>
    <property type="project" value="UniProtKB-UniPathway"/>
</dbReference>
<dbReference type="GO" id="GO:0009099">
    <property type="term" value="P:L-valine biosynthetic process"/>
    <property type="evidence" value="ECO:0007669"/>
    <property type="project" value="UniProtKB-UniPathway"/>
</dbReference>
<comment type="pathway">
    <text evidence="1">Amino-acid biosynthesis; L-isoleucine biosynthesis; L-isoleucine from 2-oxobutanoate: step 1/4.</text>
</comment>
<dbReference type="UniPathway" id="UPA00047">
    <property type="reaction ID" value="UER00055"/>
</dbReference>
<evidence type="ECO:0000259" key="9">
    <source>
        <dbReference type="PROSITE" id="PS51671"/>
    </source>
</evidence>
<evidence type="ECO:0000256" key="4">
    <source>
        <dbReference type="ARBA" id="ARBA00011744"/>
    </source>
</evidence>
<dbReference type="CDD" id="cd04878">
    <property type="entry name" value="ACT_AHAS"/>
    <property type="match status" value="1"/>
</dbReference>
<name>A0A1M7XVI4_9BACT</name>
<dbReference type="OrthoDB" id="9787365at2"/>
<dbReference type="InterPro" id="IPR045865">
    <property type="entry name" value="ACT-like_dom_sf"/>
</dbReference>
<evidence type="ECO:0000256" key="8">
    <source>
        <dbReference type="ARBA" id="ARBA00048670"/>
    </source>
</evidence>
<evidence type="ECO:0000256" key="2">
    <source>
        <dbReference type="ARBA" id="ARBA00005025"/>
    </source>
</evidence>
<comment type="similarity">
    <text evidence="3">Belongs to the acetolactate synthase small subunit family.</text>
</comment>
<comment type="subunit">
    <text evidence="4">Dimer of large and small chains.</text>
</comment>
<evidence type="ECO:0000313" key="10">
    <source>
        <dbReference type="EMBL" id="SHO42615.1"/>
    </source>
</evidence>
<feature type="domain" description="ACT" evidence="9">
    <location>
        <begin position="11"/>
        <end position="84"/>
    </location>
</feature>